<dbReference type="Proteomes" id="UP000823631">
    <property type="component" value="Unassembled WGS sequence"/>
</dbReference>
<protein>
    <submittedName>
        <fullName evidence="1">Uncharacterized protein</fullName>
    </submittedName>
</protein>
<organism evidence="1 2">
    <name type="scientific">Candidatus Avisuccinivibrio stercorigallinarum</name>
    <dbReference type="NCBI Taxonomy" id="2840704"/>
    <lineage>
        <taxon>Bacteria</taxon>
        <taxon>Pseudomonadati</taxon>
        <taxon>Pseudomonadota</taxon>
        <taxon>Gammaproteobacteria</taxon>
        <taxon>Aeromonadales</taxon>
        <taxon>Succinivibrionaceae</taxon>
        <taxon>Succinivibrionaceae incertae sedis</taxon>
        <taxon>Candidatus Avisuccinivibrio</taxon>
    </lineage>
</organism>
<accession>A0A9D9DEF5</accession>
<proteinExistence type="predicted"/>
<dbReference type="AlphaFoldDB" id="A0A9D9DEF5"/>
<evidence type="ECO:0000313" key="1">
    <source>
        <dbReference type="EMBL" id="MBO8416577.1"/>
    </source>
</evidence>
<sequence>MTESSNKRFISPMRCSTAADLIDAAINFYNEEPENSDYCRLDPELKYQSINEVHFAACCRAVLHPIAQQIGEDLYQGCKTLEISRIPFEPDEFEWQDSRLDGSENELRHQEARQREPSVCRLTRFDRYFKGEFYSLNACRQDAAWLKQKLYQRKDPQELNLVTDDLEFTDVLMELESLGLEVNGFMSPEGVLHYLHTFLEHRALLKDYQQLLAEYKKQLQADPFALFNPLIEEKSDLGKKIAAHPGSLALIDAACCLELLVHDWRSTDTKYLVRQDDRWDITKLYLSAFLDALHTFVEESQAIQETPLNGGESIAQGSNPQLPDGDDIFTLWMERCLLENITAHPEIPWVLHHVESRDKFYQRSYVIQDGRESANLQKLCDLCTVFNTAKLCNFTAKMLREYLKDVLASIVDNVDDSTSVKKADKVEDCIVSPPLKLSMMKFSDGIVIVKAVPDYEQKSAFDRLDFSLLTPYAWLQRRRAQSLQQGTFCVASATA</sequence>
<evidence type="ECO:0000313" key="2">
    <source>
        <dbReference type="Proteomes" id="UP000823631"/>
    </source>
</evidence>
<gene>
    <name evidence="1" type="ORF">IAB19_09370</name>
</gene>
<reference evidence="1" key="1">
    <citation type="submission" date="2020-10" db="EMBL/GenBank/DDBJ databases">
        <authorList>
            <person name="Gilroy R."/>
        </authorList>
    </citation>
    <scope>NUCLEOTIDE SEQUENCE</scope>
    <source>
        <strain evidence="1">17213</strain>
    </source>
</reference>
<name>A0A9D9DEF5_9GAMM</name>
<dbReference type="EMBL" id="JADINH010000185">
    <property type="protein sequence ID" value="MBO8416577.1"/>
    <property type="molecule type" value="Genomic_DNA"/>
</dbReference>
<comment type="caution">
    <text evidence="1">The sequence shown here is derived from an EMBL/GenBank/DDBJ whole genome shotgun (WGS) entry which is preliminary data.</text>
</comment>
<reference evidence="1" key="2">
    <citation type="journal article" date="2021" name="PeerJ">
        <title>Extensive microbial diversity within the chicken gut microbiome revealed by metagenomics and culture.</title>
        <authorList>
            <person name="Gilroy R."/>
            <person name="Ravi A."/>
            <person name="Getino M."/>
            <person name="Pursley I."/>
            <person name="Horton D.L."/>
            <person name="Alikhan N.F."/>
            <person name="Baker D."/>
            <person name="Gharbi K."/>
            <person name="Hall N."/>
            <person name="Watson M."/>
            <person name="Adriaenssens E.M."/>
            <person name="Foster-Nyarko E."/>
            <person name="Jarju S."/>
            <person name="Secka A."/>
            <person name="Antonio M."/>
            <person name="Oren A."/>
            <person name="Chaudhuri R.R."/>
            <person name="La Ragione R."/>
            <person name="Hildebrand F."/>
            <person name="Pallen M.J."/>
        </authorList>
    </citation>
    <scope>NUCLEOTIDE SEQUENCE</scope>
    <source>
        <strain evidence="1">17213</strain>
    </source>
</reference>